<sequence>MLQPVRVSLLPALLLFVCAAADVARAELTPSATTSQRFEKVRLSKQSYDSVHRLHTAWYHTSIKALMGQLGKELYWKLEKEGQTELARCLDVIPDQGDLSYGARCLMKAKARKPRKGWRLDKYRGKKRPKRSPYRLVGDDLVKEEQKIKVKQQDRLDSLLQPVPSSPIKRVSNLITRITRLNDSDYTPGGWAKSYDLLQDLKKNMDAKKSQPGAKVYEMRLYDIVLGNEEPSKPRNRPDNLMTRAADLANVLSNNRKKGSQNLSLLSPRFAPIMPDKMKGGNRPLSPSILSFYKDDSEGEIASIPKILEATGMDESDRKTVIETIMEVSGARDTVDTALEILKNLNFLGMEGELFEVTNRLTSAFKALHTTFDRRQNKELDNRGFTFMERHQIEKIYSDHGIKHPNDVNFDIDAYSNQTNAQREQALWKRIELIAHNISETEYHHRAKRTFDDATMRAIFPTWKTISVLSPTVLAPYMFAPVFGLSVLGPTVLSPNIFSPLLLNPSVLGPFVLSPAVAMPFIVSPYLLSPYVLTPIVMAPFILNPYILSPNVINPYILSPLILSPYVLCPDVLSPQTLGGAILSPSVASPSVLTESTLMASVLSPTFLS</sequence>
<name>A0AA39LMN3_9BILA</name>
<proteinExistence type="predicted"/>
<dbReference type="AlphaFoldDB" id="A0AA39LMN3"/>
<comment type="caution">
    <text evidence="3">The sequence shown here is derived from an EMBL/GenBank/DDBJ whole genome shotgun (WGS) entry which is preliminary data.</text>
</comment>
<feature type="signal peptide" evidence="2">
    <location>
        <begin position="1"/>
        <end position="26"/>
    </location>
</feature>
<dbReference type="PANTHER" id="PTHR21523:SF44">
    <property type="entry name" value="MLT-TEN (MLT-10) RELATED"/>
    <property type="match status" value="1"/>
</dbReference>
<evidence type="ECO:0000313" key="3">
    <source>
        <dbReference type="EMBL" id="KAK0402710.1"/>
    </source>
</evidence>
<dbReference type="Proteomes" id="UP001175271">
    <property type="component" value="Unassembled WGS sequence"/>
</dbReference>
<organism evidence="3 4">
    <name type="scientific">Steinernema hermaphroditum</name>
    <dbReference type="NCBI Taxonomy" id="289476"/>
    <lineage>
        <taxon>Eukaryota</taxon>
        <taxon>Metazoa</taxon>
        <taxon>Ecdysozoa</taxon>
        <taxon>Nematoda</taxon>
        <taxon>Chromadorea</taxon>
        <taxon>Rhabditida</taxon>
        <taxon>Tylenchina</taxon>
        <taxon>Panagrolaimomorpha</taxon>
        <taxon>Strongyloidoidea</taxon>
        <taxon>Steinernematidae</taxon>
        <taxon>Steinernema</taxon>
    </lineage>
</organism>
<feature type="transmembrane region" description="Helical" evidence="1">
    <location>
        <begin position="501"/>
        <end position="522"/>
    </location>
</feature>
<keyword evidence="1" id="KW-0812">Transmembrane</keyword>
<protein>
    <submittedName>
        <fullName evidence="3">Uncharacterized protein</fullName>
    </submittedName>
</protein>
<keyword evidence="2" id="KW-0732">Signal</keyword>
<feature type="transmembrane region" description="Helical" evidence="1">
    <location>
        <begin position="474"/>
        <end position="494"/>
    </location>
</feature>
<evidence type="ECO:0000256" key="1">
    <source>
        <dbReference type="SAM" id="Phobius"/>
    </source>
</evidence>
<reference evidence="3" key="1">
    <citation type="submission" date="2023-06" db="EMBL/GenBank/DDBJ databases">
        <title>Genomic analysis of the entomopathogenic nematode Steinernema hermaphroditum.</title>
        <authorList>
            <person name="Schwarz E.M."/>
            <person name="Heppert J.K."/>
            <person name="Baniya A."/>
            <person name="Schwartz H.T."/>
            <person name="Tan C.-H."/>
            <person name="Antoshechkin I."/>
            <person name="Sternberg P.W."/>
            <person name="Goodrich-Blair H."/>
            <person name="Dillman A.R."/>
        </authorList>
    </citation>
    <scope>NUCLEOTIDE SEQUENCE</scope>
    <source>
        <strain evidence="3">PS9179</strain>
        <tissue evidence="3">Whole animal</tissue>
    </source>
</reference>
<keyword evidence="4" id="KW-1185">Reference proteome</keyword>
<feature type="chain" id="PRO_5041269299" evidence="2">
    <location>
        <begin position="27"/>
        <end position="609"/>
    </location>
</feature>
<dbReference type="Pfam" id="PF04870">
    <property type="entry name" value="Moulting_cycle"/>
    <property type="match status" value="1"/>
</dbReference>
<keyword evidence="1" id="KW-0472">Membrane</keyword>
<dbReference type="PANTHER" id="PTHR21523">
    <property type="match status" value="1"/>
</dbReference>
<gene>
    <name evidence="3" type="ORF">QR680_016488</name>
</gene>
<keyword evidence="1" id="KW-1133">Transmembrane helix</keyword>
<dbReference type="EMBL" id="JAUCMV010000004">
    <property type="protein sequence ID" value="KAK0402710.1"/>
    <property type="molecule type" value="Genomic_DNA"/>
</dbReference>
<evidence type="ECO:0000256" key="2">
    <source>
        <dbReference type="SAM" id="SignalP"/>
    </source>
</evidence>
<accession>A0AA39LMN3</accession>
<dbReference type="InterPro" id="IPR006954">
    <property type="entry name" value="Mlt-10-like"/>
</dbReference>
<evidence type="ECO:0000313" key="4">
    <source>
        <dbReference type="Proteomes" id="UP001175271"/>
    </source>
</evidence>
<feature type="transmembrane region" description="Helical" evidence="1">
    <location>
        <begin position="528"/>
        <end position="548"/>
    </location>
</feature>